<dbReference type="AlphaFoldDB" id="A0A1G9RAT8"/>
<gene>
    <name evidence="1" type="ORF">SAMN05216244_1907</name>
</gene>
<sequence length="37" mass="4434">MLHQDGTEDTSLNRSVFHCHEREKVDKQSFEVTTQWN</sequence>
<protein>
    <submittedName>
        <fullName evidence="1">Uncharacterized protein</fullName>
    </submittedName>
</protein>
<accession>A0A1G9RAT8</accession>
<reference evidence="2" key="1">
    <citation type="submission" date="2016-10" db="EMBL/GenBank/DDBJ databases">
        <authorList>
            <person name="Varghese N."/>
            <person name="Submissions S."/>
        </authorList>
    </citation>
    <scope>NUCLEOTIDE SEQUENCE [LARGE SCALE GENOMIC DNA]</scope>
    <source>
        <strain evidence="2">CGMCC 1.6199</strain>
    </source>
</reference>
<dbReference type="Proteomes" id="UP000182347">
    <property type="component" value="Unassembled WGS sequence"/>
</dbReference>
<evidence type="ECO:0000313" key="2">
    <source>
        <dbReference type="Proteomes" id="UP000182347"/>
    </source>
</evidence>
<keyword evidence="2" id="KW-1185">Reference proteome</keyword>
<evidence type="ECO:0000313" key="1">
    <source>
        <dbReference type="EMBL" id="SDM20386.1"/>
    </source>
</evidence>
<dbReference type="EMBL" id="FNHF01000002">
    <property type="protein sequence ID" value="SDM20386.1"/>
    <property type="molecule type" value="Genomic_DNA"/>
</dbReference>
<name>A0A1G9RAT8_9BACI</name>
<organism evidence="1 2">
    <name type="scientific">Sediminibacillus halophilus</name>
    <dbReference type="NCBI Taxonomy" id="482461"/>
    <lineage>
        <taxon>Bacteria</taxon>
        <taxon>Bacillati</taxon>
        <taxon>Bacillota</taxon>
        <taxon>Bacilli</taxon>
        <taxon>Bacillales</taxon>
        <taxon>Bacillaceae</taxon>
        <taxon>Sediminibacillus</taxon>
    </lineage>
</organism>
<dbReference type="STRING" id="482461.SAMN05216244_1907"/>
<proteinExistence type="predicted"/>